<dbReference type="Pfam" id="PF02932">
    <property type="entry name" value="Neur_chan_memb"/>
    <property type="match status" value="1"/>
</dbReference>
<evidence type="ECO:0000313" key="5">
    <source>
        <dbReference type="Proteomes" id="UP000549394"/>
    </source>
</evidence>
<reference evidence="4 5" key="1">
    <citation type="submission" date="2020-08" db="EMBL/GenBank/DDBJ databases">
        <authorList>
            <person name="Hejnol A."/>
        </authorList>
    </citation>
    <scope>NUCLEOTIDE SEQUENCE [LARGE SCALE GENOMIC DNA]</scope>
</reference>
<dbReference type="AlphaFoldDB" id="A0A7I8VVY7"/>
<dbReference type="GO" id="GO:0016020">
    <property type="term" value="C:membrane"/>
    <property type="evidence" value="ECO:0007669"/>
    <property type="project" value="InterPro"/>
</dbReference>
<dbReference type="EMBL" id="CAJFCJ010000012">
    <property type="protein sequence ID" value="CAD5120118.1"/>
    <property type="molecule type" value="Genomic_DNA"/>
</dbReference>
<feature type="chain" id="PRO_5029504153" evidence="2">
    <location>
        <begin position="24"/>
        <end position="183"/>
    </location>
</feature>
<gene>
    <name evidence="4" type="ORF">DGYR_LOCUS8251</name>
</gene>
<dbReference type="Proteomes" id="UP000549394">
    <property type="component" value="Unassembled WGS sequence"/>
</dbReference>
<organism evidence="4 5">
    <name type="scientific">Dimorphilus gyrociliatus</name>
    <dbReference type="NCBI Taxonomy" id="2664684"/>
    <lineage>
        <taxon>Eukaryota</taxon>
        <taxon>Metazoa</taxon>
        <taxon>Spiralia</taxon>
        <taxon>Lophotrochozoa</taxon>
        <taxon>Annelida</taxon>
        <taxon>Polychaeta</taxon>
        <taxon>Polychaeta incertae sedis</taxon>
        <taxon>Dinophilidae</taxon>
        <taxon>Dimorphilus</taxon>
    </lineage>
</organism>
<comment type="caution">
    <text evidence="4">The sequence shown here is derived from an EMBL/GenBank/DDBJ whole genome shotgun (WGS) entry which is preliminary data.</text>
</comment>
<evidence type="ECO:0000313" key="4">
    <source>
        <dbReference type="EMBL" id="CAD5120118.1"/>
    </source>
</evidence>
<dbReference type="InterPro" id="IPR036719">
    <property type="entry name" value="Neuro-gated_channel_TM_sf"/>
</dbReference>
<feature type="domain" description="Neurotransmitter-gated ion-channel transmembrane" evidence="3">
    <location>
        <begin position="1"/>
        <end position="173"/>
    </location>
</feature>
<feature type="transmembrane region" description="Helical" evidence="1">
    <location>
        <begin position="162"/>
        <end position="179"/>
    </location>
</feature>
<feature type="signal peptide" evidence="2">
    <location>
        <begin position="1"/>
        <end position="23"/>
    </location>
</feature>
<sequence>MVLIMLSIFLSTVVINISRRGDAMEPVPTWLKTVSIKGLARIFCSKIEARTKSITSNSFTSPLRKKAKNCKKSNERMRAFRITHIEEDHDEIELEDFPKSPTNKIQMLHCLDSHFLMVKKHLREIEGAVDALNCTMKEKQTSKEIRQLKLEWQIVAMTLDRFFFIFFFIAIVSSLITLFPRPF</sequence>
<keyword evidence="1" id="KW-0472">Membrane</keyword>
<dbReference type="Gene3D" id="1.20.58.390">
    <property type="entry name" value="Neurotransmitter-gated ion-channel transmembrane domain"/>
    <property type="match status" value="1"/>
</dbReference>
<keyword evidence="1" id="KW-0812">Transmembrane</keyword>
<protein>
    <submittedName>
        <fullName evidence="4">DgyrCDS8694</fullName>
    </submittedName>
</protein>
<keyword evidence="1" id="KW-1133">Transmembrane helix</keyword>
<accession>A0A7I8VVY7</accession>
<proteinExistence type="predicted"/>
<dbReference type="OrthoDB" id="5975154at2759"/>
<evidence type="ECO:0000256" key="2">
    <source>
        <dbReference type="SAM" id="SignalP"/>
    </source>
</evidence>
<keyword evidence="2" id="KW-0732">Signal</keyword>
<dbReference type="InterPro" id="IPR038050">
    <property type="entry name" value="Neuro_actylchol_rec"/>
</dbReference>
<dbReference type="SUPFAM" id="SSF90112">
    <property type="entry name" value="Neurotransmitter-gated ion-channel transmembrane pore"/>
    <property type="match status" value="1"/>
</dbReference>
<dbReference type="GO" id="GO:0006811">
    <property type="term" value="P:monoatomic ion transport"/>
    <property type="evidence" value="ECO:0007669"/>
    <property type="project" value="InterPro"/>
</dbReference>
<name>A0A7I8VVY7_9ANNE</name>
<keyword evidence="5" id="KW-1185">Reference proteome</keyword>
<evidence type="ECO:0000256" key="1">
    <source>
        <dbReference type="SAM" id="Phobius"/>
    </source>
</evidence>
<dbReference type="InterPro" id="IPR006029">
    <property type="entry name" value="Neurotrans-gated_channel_TM"/>
</dbReference>
<evidence type="ECO:0000259" key="3">
    <source>
        <dbReference type="Pfam" id="PF02932"/>
    </source>
</evidence>